<keyword evidence="3" id="KW-0614">Plasmid</keyword>
<evidence type="ECO:0000313" key="4">
    <source>
        <dbReference type="Proteomes" id="UP000276417"/>
    </source>
</evidence>
<dbReference type="OrthoDB" id="482420at2"/>
<keyword evidence="4" id="KW-1185">Reference proteome</keyword>
<dbReference type="InterPro" id="IPR000572">
    <property type="entry name" value="OxRdtase_Mopterin-bd_dom"/>
</dbReference>
<dbReference type="Gene3D" id="3.90.420.10">
    <property type="entry name" value="Oxidoreductase, molybdopterin-binding domain"/>
    <property type="match status" value="1"/>
</dbReference>
<name>A0A3G8YHH9_9DEIO</name>
<evidence type="ECO:0000313" key="3">
    <source>
        <dbReference type="EMBL" id="AZI44738.1"/>
    </source>
</evidence>
<geneLocation type="plasmid" evidence="3 4">
    <name>unnamed1</name>
</geneLocation>
<dbReference type="SUPFAM" id="SSF56524">
    <property type="entry name" value="Oxidoreductase molybdopterin-binding domain"/>
    <property type="match status" value="1"/>
</dbReference>
<organism evidence="3 4">
    <name type="scientific">Deinococcus psychrotolerans</name>
    <dbReference type="NCBI Taxonomy" id="2489213"/>
    <lineage>
        <taxon>Bacteria</taxon>
        <taxon>Thermotogati</taxon>
        <taxon>Deinococcota</taxon>
        <taxon>Deinococci</taxon>
        <taxon>Deinococcales</taxon>
        <taxon>Deinococcaceae</taxon>
        <taxon>Deinococcus</taxon>
    </lineage>
</organism>
<proteinExistence type="predicted"/>
<feature type="domain" description="Oxidoreductase molybdopterin-binding" evidence="2">
    <location>
        <begin position="40"/>
        <end position="160"/>
    </location>
</feature>
<gene>
    <name evidence="3" type="ORF">EHF33_17755</name>
</gene>
<dbReference type="KEGG" id="dph:EHF33_17755"/>
<protein>
    <submittedName>
        <fullName evidence="3">Molybdopterin-binding oxidoreductase</fullName>
    </submittedName>
</protein>
<evidence type="ECO:0000259" key="2">
    <source>
        <dbReference type="Pfam" id="PF00174"/>
    </source>
</evidence>
<reference evidence="3 4" key="1">
    <citation type="submission" date="2018-11" db="EMBL/GenBank/DDBJ databases">
        <title>Deinococcus shelandsis sp. nov., isolated from South Shetland Islands soil of Antarctica.</title>
        <authorList>
            <person name="Tian J."/>
        </authorList>
    </citation>
    <scope>NUCLEOTIDE SEQUENCE [LARGE SCALE GENOMIC DNA]</scope>
    <source>
        <strain evidence="3 4">S14-83T</strain>
        <plasmid evidence="3 4">unnamed1</plasmid>
    </source>
</reference>
<feature type="chain" id="PRO_5018239667" evidence="1">
    <location>
        <begin position="26"/>
        <end position="181"/>
    </location>
</feature>
<keyword evidence="1" id="KW-0732">Signal</keyword>
<feature type="signal peptide" evidence="1">
    <location>
        <begin position="1"/>
        <end position="25"/>
    </location>
</feature>
<dbReference type="AlphaFoldDB" id="A0A3G8YHH9"/>
<sequence>MSQRPKIKALAGLLLSTALSGTVNAQSTVADPSTVGAAQTVMVTGAVAQPMTLTLEAVRALPAQSVTLMATAAGKPIQHVYKGALLSDVLKSAQPKFRPEIKNDALRYALLASGRDGYAAVFSWGELDPGFGNRAVLIAYEQDGQPLSALDGPLRLIVPGDGKAGRYVSGLSRLFLLKIGQ</sequence>
<dbReference type="EMBL" id="CP034185">
    <property type="protein sequence ID" value="AZI44738.1"/>
    <property type="molecule type" value="Genomic_DNA"/>
</dbReference>
<dbReference type="Pfam" id="PF00174">
    <property type="entry name" value="Oxidored_molyb"/>
    <property type="match status" value="1"/>
</dbReference>
<evidence type="ECO:0000256" key="1">
    <source>
        <dbReference type="SAM" id="SignalP"/>
    </source>
</evidence>
<dbReference type="Proteomes" id="UP000276417">
    <property type="component" value="Plasmid unnamed1"/>
</dbReference>
<dbReference type="RefSeq" id="WP_124874670.1">
    <property type="nucleotide sequence ID" value="NZ_CP034185.1"/>
</dbReference>
<dbReference type="InterPro" id="IPR036374">
    <property type="entry name" value="OxRdtase_Mopterin-bd_sf"/>
</dbReference>
<accession>A0A3G8YHH9</accession>